<feature type="compositionally biased region" description="Basic residues" evidence="1">
    <location>
        <begin position="465"/>
        <end position="478"/>
    </location>
</feature>
<dbReference type="KEGG" id="peu:105110842"/>
<accession>A0AAJ6X3T4</accession>
<feature type="compositionally biased region" description="Pro residues" evidence="1">
    <location>
        <begin position="437"/>
        <end position="464"/>
    </location>
</feature>
<feature type="transmembrane region" description="Helical" evidence="2">
    <location>
        <begin position="402"/>
        <end position="423"/>
    </location>
</feature>
<name>A0AAJ6X3T4_POPEU</name>
<proteinExistence type="predicted"/>
<evidence type="ECO:0000313" key="3">
    <source>
        <dbReference type="Proteomes" id="UP000694918"/>
    </source>
</evidence>
<keyword evidence="2" id="KW-1133">Transmembrane helix</keyword>
<dbReference type="InterPro" id="IPR004158">
    <property type="entry name" value="DUF247_pln"/>
</dbReference>
<dbReference type="PANTHER" id="PTHR31170">
    <property type="entry name" value="BNAC04G53230D PROTEIN"/>
    <property type="match status" value="1"/>
</dbReference>
<dbReference type="Proteomes" id="UP000694918">
    <property type="component" value="Unplaced"/>
</dbReference>
<keyword evidence="3" id="KW-1185">Reference proteome</keyword>
<dbReference type="GeneID" id="105110842"/>
<keyword evidence="2" id="KW-0472">Membrane</keyword>
<evidence type="ECO:0000256" key="1">
    <source>
        <dbReference type="SAM" id="MobiDB-lite"/>
    </source>
</evidence>
<evidence type="ECO:0000313" key="4">
    <source>
        <dbReference type="RefSeq" id="XP_011004319.1"/>
    </source>
</evidence>
<gene>
    <name evidence="4" type="primary">LOC105110842</name>
</gene>
<feature type="region of interest" description="Disordered" evidence="1">
    <location>
        <begin position="437"/>
        <end position="478"/>
    </location>
</feature>
<evidence type="ECO:0000256" key="2">
    <source>
        <dbReference type="SAM" id="Phobius"/>
    </source>
</evidence>
<protein>
    <submittedName>
        <fullName evidence="4">UPF0481 protein At3g47200-like</fullName>
    </submittedName>
</protein>
<dbReference type="Pfam" id="PF03140">
    <property type="entry name" value="DUF247"/>
    <property type="match status" value="1"/>
</dbReference>
<dbReference type="AlphaFoldDB" id="A0AAJ6X3T4"/>
<keyword evidence="2" id="KW-0812">Transmembrane</keyword>
<reference evidence="4" key="1">
    <citation type="submission" date="2025-08" db="UniProtKB">
        <authorList>
            <consortium name="RefSeq"/>
        </authorList>
    </citation>
    <scope>IDENTIFICATION</scope>
</reference>
<sequence>MEDKNQELIQFTEELHNLADTSLQNVLWDKRSIYKIPASVTALNNPAYMPQTVSFGPYHHGEDHLKPMEEHKQRALRYYLNRSGRRLQEVVESLNEEIQFLKDSYDMLGEPWKDDKKKFLRLMILDGCFMMEIIRLASHSLDGYAANDPIFSSHGRLYIAPYIRRDMLLLENQLPMLVLYKLFALESNGAQDEEFVNQLVLNFCYPNAPVSKLDKSLHVLDLYRKSLILEDPARKMRLPRVKWGLLNVFNDIFRSATGINDVGIQFKKGKTKSLRGISFHGGVLELPVIVVDGATEATFLNLIAFERLHVGAGNEVTSYVSFMDNIIRNKRDFALLRSRGIIQNAIGSHMAVPQLFNSLSRDIALVPNSSLEGVHMQVNAFCNMPWNECRANLIHTYFRHPWAILCVIAALFLLALTGAQTVYSIKPYYKSNHSTSPSPPMGFAAPPPLPTPTPPPLTPPMHPPKPSHRHHRCRCVKK</sequence>
<dbReference type="RefSeq" id="XP_011004319.1">
    <property type="nucleotide sequence ID" value="XM_011006017.1"/>
</dbReference>
<organism evidence="3 4">
    <name type="scientific">Populus euphratica</name>
    <name type="common">Euphrates poplar</name>
    <dbReference type="NCBI Taxonomy" id="75702"/>
    <lineage>
        <taxon>Eukaryota</taxon>
        <taxon>Viridiplantae</taxon>
        <taxon>Streptophyta</taxon>
        <taxon>Embryophyta</taxon>
        <taxon>Tracheophyta</taxon>
        <taxon>Spermatophyta</taxon>
        <taxon>Magnoliopsida</taxon>
        <taxon>eudicotyledons</taxon>
        <taxon>Gunneridae</taxon>
        <taxon>Pentapetalae</taxon>
        <taxon>rosids</taxon>
        <taxon>fabids</taxon>
        <taxon>Malpighiales</taxon>
        <taxon>Salicaceae</taxon>
        <taxon>Saliceae</taxon>
        <taxon>Populus</taxon>
    </lineage>
</organism>
<dbReference type="PANTHER" id="PTHR31170:SF18">
    <property type="entry name" value="(WILD MALAYSIAN BANANA) HYPOTHETICAL PROTEIN"/>
    <property type="match status" value="1"/>
</dbReference>